<reference evidence="3" key="1">
    <citation type="journal article" date="2005" name="Environ. Microbiol.">
        <title>Genetic and functional properties of uncultivated thermophilic crenarchaeotes from a subsurface gold mine as revealed by analysis of genome fragments.</title>
        <authorList>
            <person name="Nunoura T."/>
            <person name="Hirayama H."/>
            <person name="Takami H."/>
            <person name="Oida H."/>
            <person name="Nishi S."/>
            <person name="Shimamura S."/>
            <person name="Suzuki Y."/>
            <person name="Inagaki F."/>
            <person name="Takai K."/>
            <person name="Nealson K.H."/>
            <person name="Horikoshi K."/>
        </authorList>
    </citation>
    <scope>NUCLEOTIDE SEQUENCE</scope>
</reference>
<keyword evidence="2" id="KW-0812">Transmembrane</keyword>
<accession>H5SPP0</accession>
<sequence length="409" mass="46275">MSAARSHRGMRIVGGVGVVLILVSMSSAQVLEIRTPPLIAAAFERRLGSWSLIEPVHAFRASEYEAYDPQRGAIAREYGLREAAFADYTDGRRTVRIELFRMINYVSAYGFYSFERRGGVRVSGIGTEAEAEENALAFWKGDYYGRVTIRREAKTRDLPVGELSDLARAFAERLDVGPHEIPLLIRHLPVEGRIPGSERFIAGPRGLAAFPGYENPDDLFLLESDAVEAAIAEYRLNRASAKLLLVEYHTPQWAKAAYDRVQAYWQRLAPAERDRRIFKREGNYLICAFDVSDRPTIERIVNQIEYTARVRWLSGDRIRLVPSIIEEFPVGRWLIAVFAFIGVLIVIAIGAGVLFGYGFFLWRRRRMQRYPFSDAGGIQRLNLDGLTLPSPSPSRQLPPWRTGEEPPPD</sequence>
<reference evidence="3" key="2">
    <citation type="journal article" date="2012" name="PLoS ONE">
        <title>A Deeply Branching Thermophilic Bacterium with an Ancient Acetyl-CoA Pathway Dominates a Subsurface Ecosystem.</title>
        <authorList>
            <person name="Takami H."/>
            <person name="Noguchi H."/>
            <person name="Takaki Y."/>
            <person name="Uchiyama I."/>
            <person name="Toyoda A."/>
            <person name="Nishi S."/>
            <person name="Chee G.-J."/>
            <person name="Arai W."/>
            <person name="Nunoura T."/>
            <person name="Itoh T."/>
            <person name="Hattori M."/>
            <person name="Takai K."/>
        </authorList>
    </citation>
    <scope>NUCLEOTIDE SEQUENCE</scope>
</reference>
<dbReference type="Pfam" id="PF20244">
    <property type="entry name" value="DUF6599"/>
    <property type="match status" value="1"/>
</dbReference>
<gene>
    <name evidence="3" type="ORF">HGMM_F54F02C09</name>
</gene>
<keyword evidence="2" id="KW-1133">Transmembrane helix</keyword>
<organism evidence="3">
    <name type="scientific">uncultured Acidobacteriota bacterium</name>
    <dbReference type="NCBI Taxonomy" id="171953"/>
    <lineage>
        <taxon>Bacteria</taxon>
        <taxon>Pseudomonadati</taxon>
        <taxon>Acidobacteriota</taxon>
        <taxon>environmental samples</taxon>
    </lineage>
</organism>
<evidence type="ECO:0000256" key="2">
    <source>
        <dbReference type="SAM" id="Phobius"/>
    </source>
</evidence>
<dbReference type="InterPro" id="IPR046534">
    <property type="entry name" value="DUF6599"/>
</dbReference>
<feature type="transmembrane region" description="Helical" evidence="2">
    <location>
        <begin position="333"/>
        <end position="362"/>
    </location>
</feature>
<protein>
    <submittedName>
        <fullName evidence="3">Uncharacterized protein</fullName>
    </submittedName>
</protein>
<proteinExistence type="predicted"/>
<evidence type="ECO:0000256" key="1">
    <source>
        <dbReference type="SAM" id="MobiDB-lite"/>
    </source>
</evidence>
<keyword evidence="2" id="KW-0472">Membrane</keyword>
<name>H5SPP0_9BACT</name>
<feature type="compositionally biased region" description="Low complexity" evidence="1">
    <location>
        <begin position="386"/>
        <end position="399"/>
    </location>
</feature>
<dbReference type="AlphaFoldDB" id="H5SPP0"/>
<evidence type="ECO:0000313" key="3">
    <source>
        <dbReference type="EMBL" id="BAL58126.1"/>
    </source>
</evidence>
<feature type="region of interest" description="Disordered" evidence="1">
    <location>
        <begin position="384"/>
        <end position="409"/>
    </location>
</feature>
<dbReference type="EMBL" id="AP011794">
    <property type="protein sequence ID" value="BAL58126.1"/>
    <property type="molecule type" value="Genomic_DNA"/>
</dbReference>